<dbReference type="AlphaFoldDB" id="A0A0S7Y4J1"/>
<dbReference type="PANTHER" id="PTHR37842:SF2">
    <property type="entry name" value="GYLCOSYL HYDROLASE 115 C-TERMINAL DOMAIN-CONTAINING PROTEIN"/>
    <property type="match status" value="1"/>
</dbReference>
<evidence type="ECO:0000313" key="4">
    <source>
        <dbReference type="Proteomes" id="UP000051861"/>
    </source>
</evidence>
<feature type="domain" description="BACON" evidence="2">
    <location>
        <begin position="698"/>
        <end position="791"/>
    </location>
</feature>
<dbReference type="EMBL" id="LIZX01000020">
    <property type="protein sequence ID" value="KPJ69590.1"/>
    <property type="molecule type" value="Genomic_DNA"/>
</dbReference>
<dbReference type="PANTHER" id="PTHR37842">
    <property type="match status" value="1"/>
</dbReference>
<feature type="domain" description="BACON" evidence="2">
    <location>
        <begin position="607"/>
        <end position="676"/>
    </location>
</feature>
<dbReference type="InterPro" id="IPR015943">
    <property type="entry name" value="WD40/YVTN_repeat-like_dom_sf"/>
</dbReference>
<dbReference type="Proteomes" id="UP000051861">
    <property type="component" value="Unassembled WGS sequence"/>
</dbReference>
<protein>
    <recommendedName>
        <fullName evidence="2">BACON domain-containing protein</fullName>
    </recommendedName>
</protein>
<dbReference type="InterPro" id="IPR013783">
    <property type="entry name" value="Ig-like_fold"/>
</dbReference>
<dbReference type="CDD" id="cd15482">
    <property type="entry name" value="Sialidase_non-viral"/>
    <property type="match status" value="1"/>
</dbReference>
<dbReference type="InterPro" id="IPR036278">
    <property type="entry name" value="Sialidase_sf"/>
</dbReference>
<feature type="domain" description="BACON" evidence="2">
    <location>
        <begin position="499"/>
        <end position="583"/>
    </location>
</feature>
<dbReference type="Gene3D" id="2.60.40.10">
    <property type="entry name" value="Immunoglobulins"/>
    <property type="match status" value="2"/>
</dbReference>
<dbReference type="Pfam" id="PF19190">
    <property type="entry name" value="BACON_2"/>
    <property type="match status" value="4"/>
</dbReference>
<dbReference type="SUPFAM" id="SSF50939">
    <property type="entry name" value="Sialidases"/>
    <property type="match status" value="1"/>
</dbReference>
<feature type="chain" id="PRO_5006640386" description="BACON domain-containing protein" evidence="1">
    <location>
        <begin position="26"/>
        <end position="904"/>
    </location>
</feature>
<dbReference type="InterPro" id="IPR024361">
    <property type="entry name" value="BACON"/>
</dbReference>
<proteinExistence type="predicted"/>
<accession>A0A0S7Y4J1</accession>
<evidence type="ECO:0000313" key="3">
    <source>
        <dbReference type="EMBL" id="KPJ69590.1"/>
    </source>
</evidence>
<dbReference type="Gene3D" id="2.130.10.10">
    <property type="entry name" value="YVTN repeat-like/Quinoprotein amine dehydrogenase"/>
    <property type="match status" value="1"/>
</dbReference>
<name>A0A0S7Y4J1_UNCSA</name>
<gene>
    <name evidence="3" type="ORF">AMJ44_03260</name>
</gene>
<feature type="signal peptide" evidence="1">
    <location>
        <begin position="1"/>
        <end position="25"/>
    </location>
</feature>
<sequence length="904" mass="100550">MKNKKYFFMLIFLTISIHFSLYGQATNLSKSNTESFWPAIAANSRGEIMVIFTDSVTGGSNDIFYMISEDGGLNWTQPQNTYSRRAAIKSCALAADSNGNFHMAYSDGYGSGGREIYYRAYMNGSWQAVEQLSYSTDNSNWCRICTDGNTVHVAWYQEIGFPAKPYIALKSKSISGTWPADPVDVSRNPSNGAMYPDIKAKSGNIYVIYQIQEYSGNTLKGKCIGYSERINGVWTGPFKIGSYSWPALDVDGFRNVHCLYPSHGNVIYNAKVNGTWLGDQRINNINGIACFFDIKNKNDFLVAAYMLKASRDSKYYSIYYSTKTYKNGWGSWSNESEVEPGYYAELPKIAIDNSGNIHLIWVDTGYSNKTDIYYKKVPLFQPDKPYIELDKSSLYFSAIEGESPNQQTFQIRNSGAATLSYNIFSDMTWLIPTPLNGQSTGEWDQIDVLVDSSSLQPGEYTGTITISADQAPNSPREITVDLKVGSKEPSIDLNKDSLSFSFVKGSSNPPPQSFSIRNFGLGTLNYQINSDMSWVSLSPNSGSSNGEWDEIQVSVDATPLDPGDYYAKITISSAEADNSPQQVNVSLQVSKSGGGGNASIQLNKSSMKFVNDTPQYFKIRNGGQGILTYDIKTNRTWIVVSPKSGESAGEWDSIKVSVNSSNLSFGEHTGAITITSPEASNSPRSINVTLTKQKPRIQLNKSSMDFYAVAKAGDPESKSFKIKNSKSGNLNYSIETNQVWLEAIPKSGTSRGEWDTITVSVNTSSLPVGKFEGRITVRASDAENSPQRLPVQLQVDLPPYPYPPLNGAQRRINNIGLIIQDYLNEITWTKNPKNEGLFNIVKFRIYRKLKNQSPPYFIFLGEVECINPLHYYDHFSSKEERNKYVYAITEVDAQGKESQMAVTN</sequence>
<reference evidence="3 4" key="1">
    <citation type="journal article" date="2015" name="Microbiome">
        <title>Genomic resolution of linkages in carbon, nitrogen, and sulfur cycling among widespread estuary sediment bacteria.</title>
        <authorList>
            <person name="Baker B.J."/>
            <person name="Lazar C.S."/>
            <person name="Teske A.P."/>
            <person name="Dick G.J."/>
        </authorList>
    </citation>
    <scope>NUCLEOTIDE SEQUENCE [LARGE SCALE GENOMIC DNA]</scope>
    <source>
        <strain evidence="3">DG_54_3</strain>
    </source>
</reference>
<organism evidence="3 4">
    <name type="scientific">candidate division WOR-1 bacterium DG_54_3</name>
    <dbReference type="NCBI Taxonomy" id="1703775"/>
    <lineage>
        <taxon>Bacteria</taxon>
        <taxon>Bacillati</taxon>
        <taxon>Saganbacteria</taxon>
    </lineage>
</organism>
<comment type="caution">
    <text evidence="3">The sequence shown here is derived from an EMBL/GenBank/DDBJ whole genome shotgun (WGS) entry which is preliminary data.</text>
</comment>
<evidence type="ECO:0000259" key="2">
    <source>
        <dbReference type="Pfam" id="PF19190"/>
    </source>
</evidence>
<evidence type="ECO:0000256" key="1">
    <source>
        <dbReference type="SAM" id="SignalP"/>
    </source>
</evidence>
<keyword evidence="1" id="KW-0732">Signal</keyword>
<feature type="domain" description="BACON" evidence="2">
    <location>
        <begin position="391"/>
        <end position="470"/>
    </location>
</feature>